<sequence length="92" mass="10383">MTIACTEINSLDGDCIFISPCSSNSFRACLYDGVEDDLIYFIYPAKNASTFDKFVYSMRNGTMVPFAGEIAEDNFWAPNGRVRNLTWLFPSE</sequence>
<name>A0AAQ3WPY6_PASNO</name>
<accession>A0AAQ3WPY6</accession>
<organism evidence="1 2">
    <name type="scientific">Paspalum notatum var. saurae</name>
    <dbReference type="NCBI Taxonomy" id="547442"/>
    <lineage>
        <taxon>Eukaryota</taxon>
        <taxon>Viridiplantae</taxon>
        <taxon>Streptophyta</taxon>
        <taxon>Embryophyta</taxon>
        <taxon>Tracheophyta</taxon>
        <taxon>Spermatophyta</taxon>
        <taxon>Magnoliopsida</taxon>
        <taxon>Liliopsida</taxon>
        <taxon>Poales</taxon>
        <taxon>Poaceae</taxon>
        <taxon>PACMAD clade</taxon>
        <taxon>Panicoideae</taxon>
        <taxon>Andropogonodae</taxon>
        <taxon>Paspaleae</taxon>
        <taxon>Paspalinae</taxon>
        <taxon>Paspalum</taxon>
    </lineage>
</organism>
<dbReference type="Proteomes" id="UP001341281">
    <property type="component" value="Chromosome 04"/>
</dbReference>
<dbReference type="EMBL" id="CP144748">
    <property type="protein sequence ID" value="WVZ70003.1"/>
    <property type="molecule type" value="Genomic_DNA"/>
</dbReference>
<evidence type="ECO:0000313" key="2">
    <source>
        <dbReference type="Proteomes" id="UP001341281"/>
    </source>
</evidence>
<proteinExistence type="predicted"/>
<evidence type="ECO:0008006" key="3">
    <source>
        <dbReference type="Google" id="ProtNLM"/>
    </source>
</evidence>
<dbReference type="AlphaFoldDB" id="A0AAQ3WPY6"/>
<evidence type="ECO:0000313" key="1">
    <source>
        <dbReference type="EMBL" id="WVZ70003.1"/>
    </source>
</evidence>
<reference evidence="1 2" key="1">
    <citation type="submission" date="2024-02" db="EMBL/GenBank/DDBJ databases">
        <title>High-quality chromosome-scale genome assembly of Pensacola bahiagrass (Paspalum notatum Flugge var. saurae).</title>
        <authorList>
            <person name="Vega J.M."/>
            <person name="Podio M."/>
            <person name="Orjuela J."/>
            <person name="Siena L.A."/>
            <person name="Pessino S.C."/>
            <person name="Combes M.C."/>
            <person name="Mariac C."/>
            <person name="Albertini E."/>
            <person name="Pupilli F."/>
            <person name="Ortiz J.P.A."/>
            <person name="Leblanc O."/>
        </authorList>
    </citation>
    <scope>NUCLEOTIDE SEQUENCE [LARGE SCALE GENOMIC DNA]</scope>
    <source>
        <strain evidence="1">R1</strain>
        <tissue evidence="1">Leaf</tissue>
    </source>
</reference>
<keyword evidence="2" id="KW-1185">Reference proteome</keyword>
<gene>
    <name evidence="1" type="ORF">U9M48_018712</name>
</gene>
<protein>
    <recommendedName>
        <fullName evidence="3">DUF295 domain-containing protein</fullName>
    </recommendedName>
</protein>